<dbReference type="PANTHER" id="PTHR43649:SF33">
    <property type="entry name" value="POLYGALACTURONAN_RHAMNOGALACTURONAN-BINDING PROTEIN YTCQ"/>
    <property type="match status" value="1"/>
</dbReference>
<gene>
    <name evidence="8" type="ORF">P9847_22495</name>
</gene>
<dbReference type="SUPFAM" id="SSF53850">
    <property type="entry name" value="Periplasmic binding protein-like II"/>
    <property type="match status" value="1"/>
</dbReference>
<accession>A0ABU6PYT5</accession>
<evidence type="ECO:0000256" key="1">
    <source>
        <dbReference type="ARBA" id="ARBA00022475"/>
    </source>
</evidence>
<sequence length="432" mass="48651">MRKQWKRIMLIAVLLICLPAAAGCRDTKVSDPDETPEQGIQEPEGQTGGTLHVMTNRVDLIESGVMGKYAKRFEQENPGVKVEFEGFTDYTNDIMVRLSTREIGDVLLLPVSIANKDLPSYFEPLGPSMFTHVRFPDFKSYHGVRYGIATGSSTIGIVYNKKSFAKAGIREVPHTLDAFYEACAKLKAAGMIPLYMNYGAKWPLQQWGENMVNYMSGSGDALNNMVNVDEPFRLNNSWGQAVSIAKTLINRGYVEDHLFSNTWEISKSKLASGEAAMYFLGNWAIQQVIDAGADPEDIGFFPFPYDNGKQRYAALTPDWFIGVSKFSANKELARKWIEFYVKESGYVNDSGFLPVDATQQTNLPQFQEFLSYEPVFVENKQQTDEFVEIANKAGISFWSGDYIQELIAAPDLGKAFQDLNRRWKQARKDSKI</sequence>
<comment type="caution">
    <text evidence="8">The sequence shown here is derived from an EMBL/GenBank/DDBJ whole genome shotgun (WGS) entry which is preliminary data.</text>
</comment>
<keyword evidence="5" id="KW-0449">Lipoprotein</keyword>
<dbReference type="PROSITE" id="PS51257">
    <property type="entry name" value="PROKAR_LIPOPROTEIN"/>
    <property type="match status" value="1"/>
</dbReference>
<evidence type="ECO:0000256" key="6">
    <source>
        <dbReference type="SAM" id="MobiDB-lite"/>
    </source>
</evidence>
<dbReference type="Pfam" id="PF01547">
    <property type="entry name" value="SBP_bac_1"/>
    <property type="match status" value="1"/>
</dbReference>
<organism evidence="8 9">
    <name type="scientific">Paenibacillus chibensis</name>
    <dbReference type="NCBI Taxonomy" id="59846"/>
    <lineage>
        <taxon>Bacteria</taxon>
        <taxon>Bacillati</taxon>
        <taxon>Bacillota</taxon>
        <taxon>Bacilli</taxon>
        <taxon>Bacillales</taxon>
        <taxon>Paenibacillaceae</taxon>
        <taxon>Paenibacillus</taxon>
    </lineage>
</organism>
<dbReference type="Gene3D" id="3.40.190.10">
    <property type="entry name" value="Periplasmic binding protein-like II"/>
    <property type="match status" value="2"/>
</dbReference>
<dbReference type="Proteomes" id="UP001343257">
    <property type="component" value="Unassembled WGS sequence"/>
</dbReference>
<feature type="signal peptide" evidence="7">
    <location>
        <begin position="1"/>
        <end position="22"/>
    </location>
</feature>
<dbReference type="PANTHER" id="PTHR43649">
    <property type="entry name" value="ARABINOSE-BINDING PROTEIN-RELATED"/>
    <property type="match status" value="1"/>
</dbReference>
<name>A0ABU6PYT5_9BACL</name>
<keyword evidence="9" id="KW-1185">Reference proteome</keyword>
<evidence type="ECO:0000256" key="3">
    <source>
        <dbReference type="ARBA" id="ARBA00023136"/>
    </source>
</evidence>
<keyword evidence="2 7" id="KW-0732">Signal</keyword>
<evidence type="ECO:0000256" key="2">
    <source>
        <dbReference type="ARBA" id="ARBA00022729"/>
    </source>
</evidence>
<keyword evidence="4" id="KW-0564">Palmitate</keyword>
<dbReference type="EMBL" id="JARTLD010000060">
    <property type="protein sequence ID" value="MED5020055.1"/>
    <property type="molecule type" value="Genomic_DNA"/>
</dbReference>
<evidence type="ECO:0000256" key="7">
    <source>
        <dbReference type="SAM" id="SignalP"/>
    </source>
</evidence>
<evidence type="ECO:0000256" key="4">
    <source>
        <dbReference type="ARBA" id="ARBA00023139"/>
    </source>
</evidence>
<keyword evidence="1" id="KW-1003">Cell membrane</keyword>
<dbReference type="InterPro" id="IPR006059">
    <property type="entry name" value="SBP"/>
</dbReference>
<dbReference type="InterPro" id="IPR050490">
    <property type="entry name" value="Bact_solute-bd_prot1"/>
</dbReference>
<protein>
    <submittedName>
        <fullName evidence="8">ABC transporter substrate-binding protein</fullName>
    </submittedName>
</protein>
<feature type="region of interest" description="Disordered" evidence="6">
    <location>
        <begin position="26"/>
        <end position="49"/>
    </location>
</feature>
<evidence type="ECO:0000313" key="8">
    <source>
        <dbReference type="EMBL" id="MED5020055.1"/>
    </source>
</evidence>
<evidence type="ECO:0000313" key="9">
    <source>
        <dbReference type="Proteomes" id="UP001343257"/>
    </source>
</evidence>
<keyword evidence="3" id="KW-0472">Membrane</keyword>
<feature type="chain" id="PRO_5046747857" evidence="7">
    <location>
        <begin position="23"/>
        <end position="432"/>
    </location>
</feature>
<dbReference type="RefSeq" id="WP_328281264.1">
    <property type="nucleotide sequence ID" value="NZ_JARTLD010000060.1"/>
</dbReference>
<evidence type="ECO:0000256" key="5">
    <source>
        <dbReference type="ARBA" id="ARBA00023288"/>
    </source>
</evidence>
<reference evidence="8 9" key="1">
    <citation type="submission" date="2023-03" db="EMBL/GenBank/DDBJ databases">
        <title>Bacillus Genome Sequencing.</title>
        <authorList>
            <person name="Dunlap C."/>
        </authorList>
    </citation>
    <scope>NUCLEOTIDE SEQUENCE [LARGE SCALE GENOMIC DNA]</scope>
    <source>
        <strain evidence="8 9">NRS-52</strain>
    </source>
</reference>
<proteinExistence type="predicted"/>